<sequence length="39" mass="4016">CESGAIAAPTKAIVAETSMTAFLAWNTSDMEASIGLREA</sequence>
<protein>
    <submittedName>
        <fullName evidence="1">Uncharacterized protein</fullName>
    </submittedName>
</protein>
<dbReference type="EMBL" id="BKCJ011841466">
    <property type="protein sequence ID" value="GFD57467.1"/>
    <property type="molecule type" value="Genomic_DNA"/>
</dbReference>
<organism evidence="1">
    <name type="scientific">Tanacetum cinerariifolium</name>
    <name type="common">Dalmatian daisy</name>
    <name type="synonym">Chrysanthemum cinerariifolium</name>
    <dbReference type="NCBI Taxonomy" id="118510"/>
    <lineage>
        <taxon>Eukaryota</taxon>
        <taxon>Viridiplantae</taxon>
        <taxon>Streptophyta</taxon>
        <taxon>Embryophyta</taxon>
        <taxon>Tracheophyta</taxon>
        <taxon>Spermatophyta</taxon>
        <taxon>Magnoliopsida</taxon>
        <taxon>eudicotyledons</taxon>
        <taxon>Gunneridae</taxon>
        <taxon>Pentapetalae</taxon>
        <taxon>asterids</taxon>
        <taxon>campanulids</taxon>
        <taxon>Asterales</taxon>
        <taxon>Asteraceae</taxon>
        <taxon>Asteroideae</taxon>
        <taxon>Anthemideae</taxon>
        <taxon>Anthemidinae</taxon>
        <taxon>Tanacetum</taxon>
    </lineage>
</organism>
<name>A0A699XCU4_TANCI</name>
<comment type="caution">
    <text evidence="1">The sequence shown here is derived from an EMBL/GenBank/DDBJ whole genome shotgun (WGS) entry which is preliminary data.</text>
</comment>
<proteinExistence type="predicted"/>
<feature type="non-terminal residue" evidence="1">
    <location>
        <position position="1"/>
    </location>
</feature>
<gene>
    <name evidence="1" type="ORF">Tci_929436</name>
</gene>
<reference evidence="1" key="1">
    <citation type="journal article" date="2019" name="Sci. Rep.">
        <title>Draft genome of Tanacetum cinerariifolium, the natural source of mosquito coil.</title>
        <authorList>
            <person name="Yamashiro T."/>
            <person name="Shiraishi A."/>
            <person name="Satake H."/>
            <person name="Nakayama K."/>
        </authorList>
    </citation>
    <scope>NUCLEOTIDE SEQUENCE</scope>
</reference>
<dbReference type="AlphaFoldDB" id="A0A699XCU4"/>
<evidence type="ECO:0000313" key="1">
    <source>
        <dbReference type="EMBL" id="GFD57467.1"/>
    </source>
</evidence>
<accession>A0A699XCU4</accession>